<dbReference type="Proteomes" id="UP001239994">
    <property type="component" value="Unassembled WGS sequence"/>
</dbReference>
<keyword evidence="8" id="KW-1185">Reference proteome</keyword>
<dbReference type="PANTHER" id="PTHR15146">
    <property type="entry name" value="INTEGRAL MEMBRANE PROTEIN GPR137"/>
    <property type="match status" value="1"/>
</dbReference>
<comment type="subcellular location">
    <subcellularLocation>
        <location evidence="1">Lysosome membrane</location>
        <topology evidence="1">Multi-pass membrane protein</topology>
    </subcellularLocation>
</comment>
<evidence type="ECO:0000256" key="5">
    <source>
        <dbReference type="ARBA" id="ARBA00023228"/>
    </source>
</evidence>
<feature type="transmembrane region" description="Helical" evidence="6">
    <location>
        <begin position="141"/>
        <end position="165"/>
    </location>
</feature>
<evidence type="ECO:0000313" key="7">
    <source>
        <dbReference type="EMBL" id="KAK1804470.1"/>
    </source>
</evidence>
<keyword evidence="3 6" id="KW-1133">Transmembrane helix</keyword>
<proteinExistence type="predicted"/>
<feature type="transmembrane region" description="Helical" evidence="6">
    <location>
        <begin position="65"/>
        <end position="86"/>
    </location>
</feature>
<sequence length="388" mass="43563">MEITLHNPNSSLPPPFPIKPAMAPSVQLGVTILYTCLYGGLFLIVYVQLWLLLLYRHKRWSYQSVFLFLCLFWAALRTTLFSFYFADAIAANHLPTPVYWLLYCCPVCLQFFTLSLINLYFTQVLLKVRGLFSIEPNKGLCMARCVYAAMSAVFLCVNMVCASLGERGGTGGVRDKTWSLVLVRVLVNDLLFILGAVCLATSLLLLTRYSPSTSPYLHSKGTTVCRTAVLGAGVILLFSSRACYNLAVLILSQNRRVESFGFDWYNISDQADLRSELGDTGYIVFELQGQQLLRGDHALISLMTHKGWMVTQVLLGHMAFVLITAGLALVRQRHYYSTEWIRPTSTTRSTQPLRPEFSSGAVFLGIDTDFLGNTTSVPHPKTNRYYLH</sequence>
<feature type="transmembrane region" description="Helical" evidence="6">
    <location>
        <begin position="309"/>
        <end position="330"/>
    </location>
</feature>
<keyword evidence="2 6" id="KW-0812">Transmembrane</keyword>
<gene>
    <name evidence="7" type="ORF">P4O66_020479</name>
</gene>
<accession>A0AAD8ZW31</accession>
<evidence type="ECO:0000256" key="1">
    <source>
        <dbReference type="ARBA" id="ARBA00004155"/>
    </source>
</evidence>
<keyword evidence="5" id="KW-0458">Lysosome</keyword>
<dbReference type="InterPro" id="IPR029723">
    <property type="entry name" value="GPR137"/>
</dbReference>
<evidence type="ECO:0008006" key="9">
    <source>
        <dbReference type="Google" id="ProtNLM"/>
    </source>
</evidence>
<comment type="caution">
    <text evidence="7">The sequence shown here is derived from an EMBL/GenBank/DDBJ whole genome shotgun (WGS) entry which is preliminary data.</text>
</comment>
<dbReference type="GO" id="GO:0005765">
    <property type="term" value="C:lysosomal membrane"/>
    <property type="evidence" value="ECO:0007669"/>
    <property type="project" value="UniProtKB-SubCell"/>
</dbReference>
<feature type="transmembrane region" description="Helical" evidence="6">
    <location>
        <begin position="98"/>
        <end position="121"/>
    </location>
</feature>
<feature type="transmembrane region" description="Helical" evidence="6">
    <location>
        <begin position="32"/>
        <end position="53"/>
    </location>
</feature>
<dbReference type="EMBL" id="JAROKS010000004">
    <property type="protein sequence ID" value="KAK1804470.1"/>
    <property type="molecule type" value="Genomic_DNA"/>
</dbReference>
<keyword evidence="4 6" id="KW-0472">Membrane</keyword>
<organism evidence="7 8">
    <name type="scientific">Electrophorus voltai</name>
    <dbReference type="NCBI Taxonomy" id="2609070"/>
    <lineage>
        <taxon>Eukaryota</taxon>
        <taxon>Metazoa</taxon>
        <taxon>Chordata</taxon>
        <taxon>Craniata</taxon>
        <taxon>Vertebrata</taxon>
        <taxon>Euteleostomi</taxon>
        <taxon>Actinopterygii</taxon>
        <taxon>Neopterygii</taxon>
        <taxon>Teleostei</taxon>
        <taxon>Ostariophysi</taxon>
        <taxon>Gymnotiformes</taxon>
        <taxon>Gymnotoidei</taxon>
        <taxon>Gymnotidae</taxon>
        <taxon>Electrophorus</taxon>
    </lineage>
</organism>
<name>A0AAD8ZW31_9TELE</name>
<protein>
    <recommendedName>
        <fullName evidence="9">G protein-coupled receptor 137</fullName>
    </recommendedName>
</protein>
<feature type="transmembrane region" description="Helical" evidence="6">
    <location>
        <begin position="185"/>
        <end position="206"/>
    </location>
</feature>
<evidence type="ECO:0000256" key="2">
    <source>
        <dbReference type="ARBA" id="ARBA00022692"/>
    </source>
</evidence>
<evidence type="ECO:0000256" key="6">
    <source>
        <dbReference type="SAM" id="Phobius"/>
    </source>
</evidence>
<evidence type="ECO:0000313" key="8">
    <source>
        <dbReference type="Proteomes" id="UP001239994"/>
    </source>
</evidence>
<evidence type="ECO:0000256" key="4">
    <source>
        <dbReference type="ARBA" id="ARBA00023136"/>
    </source>
</evidence>
<dbReference type="AlphaFoldDB" id="A0AAD8ZW31"/>
<feature type="transmembrane region" description="Helical" evidence="6">
    <location>
        <begin position="227"/>
        <end position="251"/>
    </location>
</feature>
<evidence type="ECO:0000256" key="3">
    <source>
        <dbReference type="ARBA" id="ARBA00022989"/>
    </source>
</evidence>
<dbReference type="PANTHER" id="PTHR15146:SF7">
    <property type="entry name" value="G PROTEIN-COUPLED RECEPTOR 137"/>
    <property type="match status" value="1"/>
</dbReference>
<reference evidence="7" key="1">
    <citation type="submission" date="2023-03" db="EMBL/GenBank/DDBJ databases">
        <title>Electrophorus voltai genome.</title>
        <authorList>
            <person name="Bian C."/>
        </authorList>
    </citation>
    <scope>NUCLEOTIDE SEQUENCE</scope>
    <source>
        <strain evidence="7">CB-2022</strain>
        <tissue evidence="7">Muscle</tissue>
    </source>
</reference>
<dbReference type="GO" id="GO:1904263">
    <property type="term" value="P:positive regulation of TORC1 signaling"/>
    <property type="evidence" value="ECO:0007669"/>
    <property type="project" value="TreeGrafter"/>
</dbReference>